<evidence type="ECO:0000256" key="2">
    <source>
        <dbReference type="ARBA" id="ARBA00009347"/>
    </source>
</evidence>
<accession>A0ABV9DXV0</accession>
<comment type="cofactor">
    <cofactor evidence="1">
        <name>FAD</name>
        <dbReference type="ChEBI" id="CHEBI:57692"/>
    </cofactor>
</comment>
<dbReference type="Gene3D" id="1.20.140.10">
    <property type="entry name" value="Butyryl-CoA Dehydrogenase, subunit A, domain 3"/>
    <property type="match status" value="1"/>
</dbReference>
<comment type="similarity">
    <text evidence="2">Belongs to the acyl-CoA dehydrogenase family.</text>
</comment>
<dbReference type="InterPro" id="IPR036250">
    <property type="entry name" value="AcylCo_DH-like_C"/>
</dbReference>
<evidence type="ECO:0000259" key="6">
    <source>
        <dbReference type="Pfam" id="PF00441"/>
    </source>
</evidence>
<dbReference type="EC" id="1.-.-.-" evidence="8"/>
<dbReference type="EMBL" id="JBHSFQ010000011">
    <property type="protein sequence ID" value="MFC4562926.1"/>
    <property type="molecule type" value="Genomic_DNA"/>
</dbReference>
<dbReference type="PANTHER" id="PTHR43884">
    <property type="entry name" value="ACYL-COA DEHYDROGENASE"/>
    <property type="match status" value="1"/>
</dbReference>
<sequence>MDFALDGPQEELRRLATDVFDGETTPERLRPYGPGARAETPAGYDRDIWAAAARAGLIGAALGEDAGGTGGGAVEAAIVLREAAARGAPVPALAVLALGALPVSLCGTAEQRAALAPAADGHRILTAGVAEPGRHDPADPATTAVPDGGDLVVTGAKVSVPHAAAADTILVPVRLDGGGTGVLLVPRDTAGVTLTPEPTGAAITAARVGLDGVRVPAATLLGGDTTGAAARTLRRCALAGLAATVSGALAAALALTTEHVRTRRQFGRSLAELQAVTMKVGDIYVAARALDAAMWAGAWRIDALPDSGARDTDAVLAAAALLITDQAHDAFYTAQHLHGGLGVDASYPLHRHFSTAAWAARLLGGTEARLDALGDIAVRDTPVHAHA</sequence>
<dbReference type="InterPro" id="IPR009100">
    <property type="entry name" value="AcylCoA_DH/oxidase_NM_dom_sf"/>
</dbReference>
<comment type="caution">
    <text evidence="8">The sequence shown here is derived from an EMBL/GenBank/DDBJ whole genome shotgun (WGS) entry which is preliminary data.</text>
</comment>
<protein>
    <submittedName>
        <fullName evidence="8">Acyl-CoA dehydrogenase family protein</fullName>
        <ecNumber evidence="8">1.-.-.-</ecNumber>
    </submittedName>
</protein>
<feature type="domain" description="Acyl-CoA dehydrogenase/oxidase N-terminal" evidence="7">
    <location>
        <begin position="10"/>
        <end position="117"/>
    </location>
</feature>
<dbReference type="PANTHER" id="PTHR43884:SF20">
    <property type="entry name" value="ACYL-COA DEHYDROGENASE FADE28"/>
    <property type="match status" value="1"/>
</dbReference>
<evidence type="ECO:0000256" key="3">
    <source>
        <dbReference type="ARBA" id="ARBA00022630"/>
    </source>
</evidence>
<dbReference type="Pfam" id="PF02771">
    <property type="entry name" value="Acyl-CoA_dh_N"/>
    <property type="match status" value="1"/>
</dbReference>
<proteinExistence type="inferred from homology"/>
<evidence type="ECO:0000259" key="7">
    <source>
        <dbReference type="Pfam" id="PF02771"/>
    </source>
</evidence>
<organism evidence="8 9">
    <name type="scientific">Nocardiopsis mangrovi</name>
    <dbReference type="NCBI Taxonomy" id="1179818"/>
    <lineage>
        <taxon>Bacteria</taxon>
        <taxon>Bacillati</taxon>
        <taxon>Actinomycetota</taxon>
        <taxon>Actinomycetes</taxon>
        <taxon>Streptosporangiales</taxon>
        <taxon>Nocardiopsidaceae</taxon>
        <taxon>Nocardiopsis</taxon>
    </lineage>
</organism>
<evidence type="ECO:0000256" key="5">
    <source>
        <dbReference type="ARBA" id="ARBA00023002"/>
    </source>
</evidence>
<dbReference type="SUPFAM" id="SSF47203">
    <property type="entry name" value="Acyl-CoA dehydrogenase C-terminal domain-like"/>
    <property type="match status" value="1"/>
</dbReference>
<evidence type="ECO:0000256" key="1">
    <source>
        <dbReference type="ARBA" id="ARBA00001974"/>
    </source>
</evidence>
<dbReference type="InterPro" id="IPR009075">
    <property type="entry name" value="AcylCo_DH/oxidase_C"/>
</dbReference>
<dbReference type="Proteomes" id="UP001595923">
    <property type="component" value="Unassembled WGS sequence"/>
</dbReference>
<dbReference type="Gene3D" id="1.10.540.10">
    <property type="entry name" value="Acyl-CoA dehydrogenase/oxidase, N-terminal domain"/>
    <property type="match status" value="1"/>
</dbReference>
<evidence type="ECO:0000256" key="4">
    <source>
        <dbReference type="ARBA" id="ARBA00022827"/>
    </source>
</evidence>
<evidence type="ECO:0000313" key="8">
    <source>
        <dbReference type="EMBL" id="MFC4562926.1"/>
    </source>
</evidence>
<dbReference type="InterPro" id="IPR046373">
    <property type="entry name" value="Acyl-CoA_Oxase/DH_mid-dom_sf"/>
</dbReference>
<keyword evidence="3" id="KW-0285">Flavoprotein</keyword>
<keyword evidence="4" id="KW-0274">FAD</keyword>
<dbReference type="Gene3D" id="2.40.110.10">
    <property type="entry name" value="Butyryl-CoA Dehydrogenase, subunit A, domain 2"/>
    <property type="match status" value="1"/>
</dbReference>
<dbReference type="GO" id="GO:0016491">
    <property type="term" value="F:oxidoreductase activity"/>
    <property type="evidence" value="ECO:0007669"/>
    <property type="project" value="UniProtKB-KW"/>
</dbReference>
<keyword evidence="9" id="KW-1185">Reference proteome</keyword>
<evidence type="ECO:0000313" key="9">
    <source>
        <dbReference type="Proteomes" id="UP001595923"/>
    </source>
</evidence>
<feature type="domain" description="Acyl-CoA dehydrogenase/oxidase C-terminal" evidence="6">
    <location>
        <begin position="240"/>
        <end position="367"/>
    </location>
</feature>
<name>A0ABV9DXV0_9ACTN</name>
<dbReference type="Pfam" id="PF00441">
    <property type="entry name" value="Acyl-CoA_dh_1"/>
    <property type="match status" value="1"/>
</dbReference>
<dbReference type="SUPFAM" id="SSF56645">
    <property type="entry name" value="Acyl-CoA dehydrogenase NM domain-like"/>
    <property type="match status" value="1"/>
</dbReference>
<gene>
    <name evidence="8" type="ORF">ACFO4E_13765</name>
</gene>
<dbReference type="CDD" id="cd00567">
    <property type="entry name" value="ACAD"/>
    <property type="match status" value="1"/>
</dbReference>
<dbReference type="InterPro" id="IPR013786">
    <property type="entry name" value="AcylCoA_DH/ox_N"/>
</dbReference>
<dbReference type="InterPro" id="IPR037069">
    <property type="entry name" value="AcylCoA_DH/ox_N_sf"/>
</dbReference>
<dbReference type="RefSeq" id="WP_378574529.1">
    <property type="nucleotide sequence ID" value="NZ_JBHSFQ010000011.1"/>
</dbReference>
<reference evidence="9" key="1">
    <citation type="journal article" date="2019" name="Int. J. Syst. Evol. Microbiol.">
        <title>The Global Catalogue of Microorganisms (GCM) 10K type strain sequencing project: providing services to taxonomists for standard genome sequencing and annotation.</title>
        <authorList>
            <consortium name="The Broad Institute Genomics Platform"/>
            <consortium name="The Broad Institute Genome Sequencing Center for Infectious Disease"/>
            <person name="Wu L."/>
            <person name="Ma J."/>
        </authorList>
    </citation>
    <scope>NUCLEOTIDE SEQUENCE [LARGE SCALE GENOMIC DNA]</scope>
    <source>
        <strain evidence="9">XZYJ18</strain>
    </source>
</reference>
<keyword evidence="5 8" id="KW-0560">Oxidoreductase</keyword>